<dbReference type="EC" id="2.7.13.3" evidence="2"/>
<organism evidence="7 8">
    <name type="scientific">Mycolicibacterium komossense</name>
    <dbReference type="NCBI Taxonomy" id="1779"/>
    <lineage>
        <taxon>Bacteria</taxon>
        <taxon>Bacillati</taxon>
        <taxon>Actinomycetota</taxon>
        <taxon>Actinomycetes</taxon>
        <taxon>Mycobacteriales</taxon>
        <taxon>Mycobacteriaceae</taxon>
        <taxon>Mycolicibacterium</taxon>
    </lineage>
</organism>
<dbReference type="InterPro" id="IPR036890">
    <property type="entry name" value="HATPase_C_sf"/>
</dbReference>
<gene>
    <name evidence="7" type="ORF">H7J73_15340</name>
</gene>
<dbReference type="Gene3D" id="3.30.565.10">
    <property type="entry name" value="Histidine kinase-like ATPase, C-terminal domain"/>
    <property type="match status" value="1"/>
</dbReference>
<dbReference type="PROSITE" id="PS00888">
    <property type="entry name" value="CNMP_BINDING_1"/>
    <property type="match status" value="1"/>
</dbReference>
<sequence>MGDRCLPEELRTLFLFESLSDEQLATLCKNGHIATFEPGPICVEGEPATCFYVMIEGELVMSKRSGGDDIETNRTSQRGVYCGAWSAFVPDVPQLYESSVRVTKPSKFFVLDAHAFGHFVKEEFPMAVHLLDGLKVGGLRQRQIIDQREKLLALGNITAGLTHQLNNPAAATARAVSDLREKVAGMRHKLAMLADGKFSPEGLRVLVTIQEEVAEQVAKSKAQELTALEASDREDQIGDWLDDHDIVGAWDYAPTFVDAGLDTDWLERISASIDEVDASASLQGAMGWLKYTIDSELMMNQITEASKRISALLAGAKQYSQMDRAPFQVSDIHELLHSTLMMFADRIGKDKPIKCVKEYDKTLPEIPCFPGDLNQVWTNIIDNAIQAMSGSGTLTVRTMREGDMARIEICDTGPGVPEDIKGRIFTPFFTTKPFGEGTGLGLDLAWKIVVEKHHGDLRVRSEPGDTRFIILLPLQSPVTTEATDADLKAAEA</sequence>
<dbReference type="SMART" id="SM00387">
    <property type="entry name" value="HATPase_c"/>
    <property type="match status" value="1"/>
</dbReference>
<accession>A0ABT3CD51</accession>
<evidence type="ECO:0000256" key="2">
    <source>
        <dbReference type="ARBA" id="ARBA00012438"/>
    </source>
</evidence>
<dbReference type="InterPro" id="IPR005467">
    <property type="entry name" value="His_kinase_dom"/>
</dbReference>
<name>A0ABT3CD51_9MYCO</name>
<evidence type="ECO:0000259" key="6">
    <source>
        <dbReference type="PROSITE" id="PS50109"/>
    </source>
</evidence>
<dbReference type="InterPro" id="IPR004358">
    <property type="entry name" value="Sig_transdc_His_kin-like_C"/>
</dbReference>
<dbReference type="InterPro" id="IPR014710">
    <property type="entry name" value="RmlC-like_jellyroll"/>
</dbReference>
<dbReference type="Pfam" id="PF02518">
    <property type="entry name" value="HATPase_c"/>
    <property type="match status" value="1"/>
</dbReference>
<evidence type="ECO:0000259" key="5">
    <source>
        <dbReference type="PROSITE" id="PS50042"/>
    </source>
</evidence>
<protein>
    <recommendedName>
        <fullName evidence="2">histidine kinase</fullName>
        <ecNumber evidence="2">2.7.13.3</ecNumber>
    </recommendedName>
</protein>
<dbReference type="GO" id="GO:0016301">
    <property type="term" value="F:kinase activity"/>
    <property type="evidence" value="ECO:0007669"/>
    <property type="project" value="UniProtKB-KW"/>
</dbReference>
<evidence type="ECO:0000313" key="8">
    <source>
        <dbReference type="Proteomes" id="UP001526201"/>
    </source>
</evidence>
<keyword evidence="3 7" id="KW-0808">Transferase</keyword>
<dbReference type="Gene3D" id="2.60.120.10">
    <property type="entry name" value="Jelly Rolls"/>
    <property type="match status" value="1"/>
</dbReference>
<feature type="domain" description="Histidine kinase" evidence="6">
    <location>
        <begin position="302"/>
        <end position="476"/>
    </location>
</feature>
<feature type="domain" description="Cyclic nucleotide-binding" evidence="5">
    <location>
        <begin position="15"/>
        <end position="120"/>
    </location>
</feature>
<dbReference type="PRINTS" id="PR00344">
    <property type="entry name" value="BCTRLSENSOR"/>
</dbReference>
<keyword evidence="3 7" id="KW-0418">Kinase</keyword>
<comment type="catalytic activity">
    <reaction evidence="1">
        <text>ATP + protein L-histidine = ADP + protein N-phospho-L-histidine.</text>
        <dbReference type="EC" id="2.7.13.3"/>
    </reaction>
</comment>
<dbReference type="Proteomes" id="UP001526201">
    <property type="component" value="Unassembled WGS sequence"/>
</dbReference>
<dbReference type="SUPFAM" id="SSF51206">
    <property type="entry name" value="cAMP-binding domain-like"/>
    <property type="match status" value="1"/>
</dbReference>
<dbReference type="InterPro" id="IPR018490">
    <property type="entry name" value="cNMP-bd_dom_sf"/>
</dbReference>
<dbReference type="EMBL" id="JACKTY010000029">
    <property type="protein sequence ID" value="MCV7227407.1"/>
    <property type="molecule type" value="Genomic_DNA"/>
</dbReference>
<proteinExistence type="predicted"/>
<dbReference type="CDD" id="cd00038">
    <property type="entry name" value="CAP_ED"/>
    <property type="match status" value="1"/>
</dbReference>
<dbReference type="RefSeq" id="WP_264068341.1">
    <property type="nucleotide sequence ID" value="NZ_JACKTY010000029.1"/>
</dbReference>
<reference evidence="7 8" key="1">
    <citation type="journal article" date="2022" name="BMC Genomics">
        <title>Comparative genome analysis of mycobacteria focusing on tRNA and non-coding RNA.</title>
        <authorList>
            <person name="Behra P.R.K."/>
            <person name="Pettersson B.M.F."/>
            <person name="Ramesh M."/>
            <person name="Das S."/>
            <person name="Dasgupta S."/>
            <person name="Kirsebom L.A."/>
        </authorList>
    </citation>
    <scope>NUCLEOTIDE SEQUENCE [LARGE SCALE GENOMIC DNA]</scope>
    <source>
        <strain evidence="7 8">DSM 44078</strain>
    </source>
</reference>
<dbReference type="InterPro" id="IPR000595">
    <property type="entry name" value="cNMP-bd_dom"/>
</dbReference>
<dbReference type="SUPFAM" id="SSF55874">
    <property type="entry name" value="ATPase domain of HSP90 chaperone/DNA topoisomerase II/histidine kinase"/>
    <property type="match status" value="1"/>
</dbReference>
<evidence type="ECO:0000256" key="4">
    <source>
        <dbReference type="ARBA" id="ARBA00023012"/>
    </source>
</evidence>
<evidence type="ECO:0000256" key="1">
    <source>
        <dbReference type="ARBA" id="ARBA00000085"/>
    </source>
</evidence>
<evidence type="ECO:0000256" key="3">
    <source>
        <dbReference type="ARBA" id="ARBA00022777"/>
    </source>
</evidence>
<dbReference type="PROSITE" id="PS50042">
    <property type="entry name" value="CNMP_BINDING_3"/>
    <property type="match status" value="1"/>
</dbReference>
<dbReference type="InterPro" id="IPR018488">
    <property type="entry name" value="cNMP-bd_CS"/>
</dbReference>
<evidence type="ECO:0000313" key="7">
    <source>
        <dbReference type="EMBL" id="MCV7227407.1"/>
    </source>
</evidence>
<comment type="caution">
    <text evidence="7">The sequence shown here is derived from an EMBL/GenBank/DDBJ whole genome shotgun (WGS) entry which is preliminary data.</text>
</comment>
<keyword evidence="8" id="KW-1185">Reference proteome</keyword>
<dbReference type="InterPro" id="IPR003594">
    <property type="entry name" value="HATPase_dom"/>
</dbReference>
<dbReference type="Gene3D" id="1.10.287.130">
    <property type="match status" value="1"/>
</dbReference>
<dbReference type="PANTHER" id="PTHR43065">
    <property type="entry name" value="SENSOR HISTIDINE KINASE"/>
    <property type="match status" value="1"/>
</dbReference>
<dbReference type="PROSITE" id="PS50109">
    <property type="entry name" value="HIS_KIN"/>
    <property type="match status" value="1"/>
</dbReference>
<dbReference type="PANTHER" id="PTHR43065:SF48">
    <property type="entry name" value="HISTIDINE KINASE"/>
    <property type="match status" value="1"/>
</dbReference>
<keyword evidence="4" id="KW-0902">Two-component regulatory system</keyword>